<name>A0ACA9KDI5_9GLOM</name>
<proteinExistence type="predicted"/>
<reference evidence="1" key="1">
    <citation type="submission" date="2021-06" db="EMBL/GenBank/DDBJ databases">
        <authorList>
            <person name="Kallberg Y."/>
            <person name="Tangrot J."/>
            <person name="Rosling A."/>
        </authorList>
    </citation>
    <scope>NUCLEOTIDE SEQUENCE</scope>
    <source>
        <strain evidence="1">CL356</strain>
    </source>
</reference>
<evidence type="ECO:0000313" key="2">
    <source>
        <dbReference type="Proteomes" id="UP000789525"/>
    </source>
</evidence>
<dbReference type="EMBL" id="CAJVPT010001688">
    <property type="protein sequence ID" value="CAG8467369.1"/>
    <property type="molecule type" value="Genomic_DNA"/>
</dbReference>
<evidence type="ECO:0000313" key="1">
    <source>
        <dbReference type="EMBL" id="CAG8467369.1"/>
    </source>
</evidence>
<comment type="caution">
    <text evidence="1">The sequence shown here is derived from an EMBL/GenBank/DDBJ whole genome shotgun (WGS) entry which is preliminary data.</text>
</comment>
<keyword evidence="2" id="KW-1185">Reference proteome</keyword>
<dbReference type="Proteomes" id="UP000789525">
    <property type="component" value="Unassembled WGS sequence"/>
</dbReference>
<gene>
    <name evidence="1" type="ORF">ACOLOM_LOCUS1441</name>
</gene>
<protein>
    <submittedName>
        <fullName evidence="1">2993_t:CDS:1</fullName>
    </submittedName>
</protein>
<organism evidence="1 2">
    <name type="scientific">Acaulospora colombiana</name>
    <dbReference type="NCBI Taxonomy" id="27376"/>
    <lineage>
        <taxon>Eukaryota</taxon>
        <taxon>Fungi</taxon>
        <taxon>Fungi incertae sedis</taxon>
        <taxon>Mucoromycota</taxon>
        <taxon>Glomeromycotina</taxon>
        <taxon>Glomeromycetes</taxon>
        <taxon>Diversisporales</taxon>
        <taxon>Acaulosporaceae</taxon>
        <taxon>Acaulospora</taxon>
    </lineage>
</organism>
<accession>A0ACA9KDI5</accession>
<sequence>MPQRLTLTNENAAPSRAKEDYYELLGVPKNASQSEIKKAYYALAKKYHPDTNKDPAAKEKFVKIQEAYDVLGDDEKRAQYDQWGSDAGGFPGGFEGFSGGGFPDFGNFGGFGNNDFFNHVFGGFARGPGPGFGEPLVQGSDIEMQLSIPFMDAVTGTSQTVSVEAISTCKACKGRGTKGGVNPDKCIACKGTGVRRMSIASGFHMQSTCPECDGKGTRIRPENRCPSCGGRGQVRDRRPVLIEIPAGVDDGMNIRIPKQGDMPLGVEGIPGDLIVRIQVIPHKVFKRQGSNIVVEAQVPFHTAILGGTIRVPTVDGDVELKVPSGSQPEQQVLMKKRGIKKINSQNRGDQIVVFKVKLPT</sequence>